<feature type="compositionally biased region" description="Basic and acidic residues" evidence="1">
    <location>
        <begin position="387"/>
        <end position="412"/>
    </location>
</feature>
<sequence length="507" mass="59557">MEVIIKGQRNVCFKMIDLIAQTSFGNFKAIKTLDISKLNVDNNIISFSRELMFSKDDQKNFELSVIYISTFGYLSVQRKIPLANVNIDVQISKIGDKNNKISVKAQTDENGFKTVYFLLPKGQNFDDIDYNGQKNGYWSSDCSHWYQGQFLDKKEVPNIPKFTNYEENIYIFLDIAIIKFIFQAIVQNQYGQIINDALMIISIEDALSNEQEQLQKQTKSYPSGQLWIEMLYQPLSKIKIKESIMAKGYVAQDLQFEQTFNFSQRVEQYIHDFGVITLYKSDDQVQIIITGRIIAQFYCKGLLKWKGLQGVKIQVKMVNSKPNTDNFINTESILNLKYVSLNDFLKNQFNTDMLTSQKWKNRILAHNTERDDYHKKEYLKAYSTAVDSRKDEPKEVKKDEPKDSKKDEPNRNKEKKQKKKDKRKNKNYNYSDEDGYFFFRKTSKRGSVLEFKFKKHNYWSKSMQTSISQLNRQPDDSYFGYLQKIRMERINFVKKAKCPSTDSVDDE</sequence>
<keyword evidence="3" id="KW-1185">Reference proteome</keyword>
<accession>A0A8S1QV23</accession>
<dbReference type="EMBL" id="CAJJDN010000117">
    <property type="protein sequence ID" value="CAD8118320.1"/>
    <property type="molecule type" value="Genomic_DNA"/>
</dbReference>
<name>A0A8S1QV23_9CILI</name>
<feature type="compositionally biased region" description="Basic residues" evidence="1">
    <location>
        <begin position="413"/>
        <end position="426"/>
    </location>
</feature>
<gene>
    <name evidence="2" type="ORF">PSON_ATCC_30995.1.T1170005</name>
</gene>
<dbReference type="AlphaFoldDB" id="A0A8S1QV23"/>
<reference evidence="2" key="1">
    <citation type="submission" date="2021-01" db="EMBL/GenBank/DDBJ databases">
        <authorList>
            <consortium name="Genoscope - CEA"/>
            <person name="William W."/>
        </authorList>
    </citation>
    <scope>NUCLEOTIDE SEQUENCE</scope>
</reference>
<evidence type="ECO:0000256" key="1">
    <source>
        <dbReference type="SAM" id="MobiDB-lite"/>
    </source>
</evidence>
<comment type="caution">
    <text evidence="2">The sequence shown here is derived from an EMBL/GenBank/DDBJ whole genome shotgun (WGS) entry which is preliminary data.</text>
</comment>
<evidence type="ECO:0000313" key="2">
    <source>
        <dbReference type="EMBL" id="CAD8118320.1"/>
    </source>
</evidence>
<organism evidence="2 3">
    <name type="scientific">Paramecium sonneborni</name>
    <dbReference type="NCBI Taxonomy" id="65129"/>
    <lineage>
        <taxon>Eukaryota</taxon>
        <taxon>Sar</taxon>
        <taxon>Alveolata</taxon>
        <taxon>Ciliophora</taxon>
        <taxon>Intramacronucleata</taxon>
        <taxon>Oligohymenophorea</taxon>
        <taxon>Peniculida</taxon>
        <taxon>Parameciidae</taxon>
        <taxon>Paramecium</taxon>
    </lineage>
</organism>
<dbReference type="Proteomes" id="UP000692954">
    <property type="component" value="Unassembled WGS sequence"/>
</dbReference>
<proteinExistence type="predicted"/>
<evidence type="ECO:0000313" key="3">
    <source>
        <dbReference type="Proteomes" id="UP000692954"/>
    </source>
</evidence>
<feature type="region of interest" description="Disordered" evidence="1">
    <location>
        <begin position="384"/>
        <end position="427"/>
    </location>
</feature>
<protein>
    <submittedName>
        <fullName evidence="2">Uncharacterized protein</fullName>
    </submittedName>
</protein>